<dbReference type="HOGENOM" id="CLU_899132_0_0_0"/>
<accession>A0A081C3L4</accession>
<name>A0A081C3L4_VECG1</name>
<feature type="chain" id="PRO_5001755501" evidence="1">
    <location>
        <begin position="29"/>
        <end position="309"/>
    </location>
</feature>
<gene>
    <name evidence="2" type="ORF">U27_06145</name>
</gene>
<keyword evidence="1" id="KW-0732">Signal</keyword>
<feature type="signal peptide" evidence="1">
    <location>
        <begin position="1"/>
        <end position="28"/>
    </location>
</feature>
<organism evidence="2 3">
    <name type="scientific">Vecturithrix granuli</name>
    <dbReference type="NCBI Taxonomy" id="1499967"/>
    <lineage>
        <taxon>Bacteria</taxon>
        <taxon>Candidatus Moduliflexota</taxon>
        <taxon>Candidatus Vecturitrichia</taxon>
        <taxon>Candidatus Vecturitrichales</taxon>
        <taxon>Candidatus Vecturitrichaceae</taxon>
        <taxon>Candidatus Vecturithrix</taxon>
    </lineage>
</organism>
<keyword evidence="3" id="KW-1185">Reference proteome</keyword>
<protein>
    <submittedName>
        <fullName evidence="2">Uncharacterized protein</fullName>
    </submittedName>
</protein>
<proteinExistence type="predicted"/>
<evidence type="ECO:0000313" key="3">
    <source>
        <dbReference type="Proteomes" id="UP000030661"/>
    </source>
</evidence>
<dbReference type="STRING" id="1499967.U27_06145"/>
<reference evidence="2 3" key="1">
    <citation type="journal article" date="2015" name="PeerJ">
        <title>First genomic representation of candidate bacterial phylum KSB3 points to enhanced environmental sensing as a trigger of wastewater bulking.</title>
        <authorList>
            <person name="Sekiguchi Y."/>
            <person name="Ohashi A."/>
            <person name="Parks D.H."/>
            <person name="Yamauchi T."/>
            <person name="Tyson G.W."/>
            <person name="Hugenholtz P."/>
        </authorList>
    </citation>
    <scope>NUCLEOTIDE SEQUENCE [LARGE SCALE GENOMIC DNA]</scope>
</reference>
<dbReference type="Proteomes" id="UP000030661">
    <property type="component" value="Unassembled WGS sequence"/>
</dbReference>
<dbReference type="EMBL" id="DF820469">
    <property type="protein sequence ID" value="GAK59169.1"/>
    <property type="molecule type" value="Genomic_DNA"/>
</dbReference>
<dbReference type="AlphaFoldDB" id="A0A081C3L4"/>
<evidence type="ECO:0000256" key="1">
    <source>
        <dbReference type="SAM" id="SignalP"/>
    </source>
</evidence>
<sequence>MKRYMQYLIFCGLVCLLSGAIWSLTSSAEQQSAANQESKRDPLVTAESSFAIWPEIIEGLDEKFVSARLVSNRFIFAHLPQGPVILRELIDIEESTSREYGDGRITVEAYEARPGNTTPLWTFSANGRSGDVLFDDYTHKVYRLRQAYCCDLSHREIYYDLANGKELFSTTTPALTIVHEDSAYRYIGYDDGAGSEQPAEMEHDNTILGMLSYAGDGIATRKLAVMGNSENEYRQQVFEVTHNNQPIPIKDNMIQAFEHQIALTDELWLSVNLVCRCEVNEKIMIPILNDRFVIEKAVLSEGITLKELP</sequence>
<evidence type="ECO:0000313" key="2">
    <source>
        <dbReference type="EMBL" id="GAK59169.1"/>
    </source>
</evidence>